<evidence type="ECO:0000313" key="2">
    <source>
        <dbReference type="EMBL" id="RYR16038.1"/>
    </source>
</evidence>
<accession>A0A444ZPE4</accession>
<dbReference type="Proteomes" id="UP000289738">
    <property type="component" value="Chromosome B04"/>
</dbReference>
<protein>
    <recommendedName>
        <fullName evidence="1">MULE transposase domain-containing protein</fullName>
    </recommendedName>
</protein>
<dbReference type="AlphaFoldDB" id="A0A444ZPE4"/>
<proteinExistence type="predicted"/>
<dbReference type="PANTHER" id="PTHR31973:SF187">
    <property type="entry name" value="MUTATOR TRANSPOSASE MUDRA PROTEIN"/>
    <property type="match status" value="1"/>
</dbReference>
<feature type="domain" description="MULE transposase" evidence="1">
    <location>
        <begin position="162"/>
        <end position="248"/>
    </location>
</feature>
<reference evidence="2 3" key="1">
    <citation type="submission" date="2019-01" db="EMBL/GenBank/DDBJ databases">
        <title>Sequencing of cultivated peanut Arachis hypogaea provides insights into genome evolution and oil improvement.</title>
        <authorList>
            <person name="Chen X."/>
        </authorList>
    </citation>
    <scope>NUCLEOTIDE SEQUENCE [LARGE SCALE GENOMIC DNA]</scope>
    <source>
        <strain evidence="3">cv. Fuhuasheng</strain>
        <tissue evidence="2">Leaves</tissue>
    </source>
</reference>
<keyword evidence="3" id="KW-1185">Reference proteome</keyword>
<name>A0A444ZPE4_ARAHY</name>
<dbReference type="InterPro" id="IPR018289">
    <property type="entry name" value="MULE_transposase_dom"/>
</dbReference>
<sequence>MYIKNESGRVRVTCVEKDYPWLIYMSKNSTLHNKHTCRRDYGCNLTDRKWVTDEKLELRLKTQPKLTPREAMEHMKEYYNVQLNGKMIIRALKQAREIVLDSEKTQFGKMKDYLNEIHKSNPRSTAHMNTLPQPQGPNLFERVYINFDACKRGFRNRCRPHIGLDGYFLKGYYGNQFLFAVTQDANNLVFVIAFGVVRVENTENWKWFLNCLQDDFRANMLFGWDLMSDQQKGLIRTVKEVMPNAYHRNYKFRDKQVKGYVWKATRSTTPVQFKAAIDRLKSVSHGAWEYISMFDPKVWCMAFFSHFSKNAAVTNNMWRTGMQL</sequence>
<organism evidence="2 3">
    <name type="scientific">Arachis hypogaea</name>
    <name type="common">Peanut</name>
    <dbReference type="NCBI Taxonomy" id="3818"/>
    <lineage>
        <taxon>Eukaryota</taxon>
        <taxon>Viridiplantae</taxon>
        <taxon>Streptophyta</taxon>
        <taxon>Embryophyta</taxon>
        <taxon>Tracheophyta</taxon>
        <taxon>Spermatophyta</taxon>
        <taxon>Magnoliopsida</taxon>
        <taxon>eudicotyledons</taxon>
        <taxon>Gunneridae</taxon>
        <taxon>Pentapetalae</taxon>
        <taxon>rosids</taxon>
        <taxon>fabids</taxon>
        <taxon>Fabales</taxon>
        <taxon>Fabaceae</taxon>
        <taxon>Papilionoideae</taxon>
        <taxon>50 kb inversion clade</taxon>
        <taxon>dalbergioids sensu lato</taxon>
        <taxon>Dalbergieae</taxon>
        <taxon>Pterocarpus clade</taxon>
        <taxon>Arachis</taxon>
    </lineage>
</organism>
<gene>
    <name evidence="2" type="ORF">Ahy_B04g073033</name>
</gene>
<dbReference type="PANTHER" id="PTHR31973">
    <property type="entry name" value="POLYPROTEIN, PUTATIVE-RELATED"/>
    <property type="match status" value="1"/>
</dbReference>
<dbReference type="EMBL" id="SDMP01000014">
    <property type="protein sequence ID" value="RYR16038.1"/>
    <property type="molecule type" value="Genomic_DNA"/>
</dbReference>
<dbReference type="Pfam" id="PF10551">
    <property type="entry name" value="MULE"/>
    <property type="match status" value="1"/>
</dbReference>
<comment type="caution">
    <text evidence="2">The sequence shown here is derived from an EMBL/GenBank/DDBJ whole genome shotgun (WGS) entry which is preliminary data.</text>
</comment>
<evidence type="ECO:0000259" key="1">
    <source>
        <dbReference type="Pfam" id="PF10551"/>
    </source>
</evidence>
<evidence type="ECO:0000313" key="3">
    <source>
        <dbReference type="Proteomes" id="UP000289738"/>
    </source>
</evidence>
<dbReference type="STRING" id="3818.A0A444ZPE4"/>